<dbReference type="SUPFAM" id="SSF56815">
    <property type="entry name" value="Sec1/munc18-like (SM) proteins"/>
    <property type="match status" value="1"/>
</dbReference>
<dbReference type="GO" id="GO:0016192">
    <property type="term" value="P:vesicle-mediated transport"/>
    <property type="evidence" value="ECO:0000318"/>
    <property type="project" value="GO_Central"/>
</dbReference>
<evidence type="ECO:0000313" key="9">
    <source>
        <dbReference type="Proteomes" id="UP000007241"/>
    </source>
</evidence>
<reference evidence="8 9" key="1">
    <citation type="submission" date="2009-12" db="EMBL/GenBank/DDBJ databases">
        <title>The draft genome of Batrachochytrium dendrobatidis.</title>
        <authorList>
            <consortium name="US DOE Joint Genome Institute (JGI-PGF)"/>
            <person name="Kuo A."/>
            <person name="Salamov A."/>
            <person name="Schmutz J."/>
            <person name="Lucas S."/>
            <person name="Pitluck S."/>
            <person name="Rosenblum E."/>
            <person name="Stajich J."/>
            <person name="Eisen M."/>
            <person name="Grigoriev I.V."/>
        </authorList>
    </citation>
    <scope>NUCLEOTIDE SEQUENCE [LARGE SCALE GENOMIC DNA]</scope>
    <source>
        <strain evidence="9">JAM81 / FGSC 10211</strain>
    </source>
</reference>
<dbReference type="RefSeq" id="XP_006675194.1">
    <property type="nucleotide sequence ID" value="XM_006675131.1"/>
</dbReference>
<dbReference type="Proteomes" id="UP000007241">
    <property type="component" value="Unassembled WGS sequence"/>
</dbReference>
<dbReference type="Gene3D" id="3.40.50.1910">
    <property type="match status" value="1"/>
</dbReference>
<keyword evidence="3" id="KW-0813">Transport</keyword>
<dbReference type="GO" id="GO:0006886">
    <property type="term" value="P:intracellular protein transport"/>
    <property type="evidence" value="ECO:0000318"/>
    <property type="project" value="GO_Central"/>
</dbReference>
<dbReference type="PANTHER" id="PTHR11679">
    <property type="entry name" value="VESICLE PROTEIN SORTING-ASSOCIATED"/>
    <property type="match status" value="1"/>
</dbReference>
<dbReference type="FunCoup" id="F4NTK4">
    <property type="interactions" value="377"/>
</dbReference>
<dbReference type="OrthoDB" id="10266265at2759"/>
<dbReference type="EMBL" id="GL882879">
    <property type="protein sequence ID" value="EGF83521.1"/>
    <property type="molecule type" value="Genomic_DNA"/>
</dbReference>
<organism evidence="8 9">
    <name type="scientific">Batrachochytrium dendrobatidis (strain JAM81 / FGSC 10211)</name>
    <name type="common">Frog chytrid fungus</name>
    <dbReference type="NCBI Taxonomy" id="684364"/>
    <lineage>
        <taxon>Eukaryota</taxon>
        <taxon>Fungi</taxon>
        <taxon>Fungi incertae sedis</taxon>
        <taxon>Chytridiomycota</taxon>
        <taxon>Chytridiomycota incertae sedis</taxon>
        <taxon>Chytridiomycetes</taxon>
        <taxon>Rhizophydiales</taxon>
        <taxon>Rhizophydiales incertae sedis</taxon>
        <taxon>Batrachochytrium</taxon>
    </lineage>
</organism>
<keyword evidence="4" id="KW-0653">Protein transport</keyword>
<evidence type="ECO:0000256" key="3">
    <source>
        <dbReference type="ARBA" id="ARBA00022448"/>
    </source>
</evidence>
<keyword evidence="9" id="KW-1185">Reference proteome</keyword>
<accession>F4NTK4</accession>
<name>F4NTK4_BATDJ</name>
<evidence type="ECO:0000256" key="6">
    <source>
        <dbReference type="ARBA" id="ARBA00073001"/>
    </source>
</evidence>
<evidence type="ECO:0000256" key="7">
    <source>
        <dbReference type="SAM" id="MobiDB-lite"/>
    </source>
</evidence>
<keyword evidence="5" id="KW-0472">Membrane</keyword>
<feature type="region of interest" description="Disordered" evidence="7">
    <location>
        <begin position="557"/>
        <end position="583"/>
    </location>
</feature>
<dbReference type="OMA" id="VHQLNNA"/>
<dbReference type="GO" id="GO:0000139">
    <property type="term" value="C:Golgi membrane"/>
    <property type="evidence" value="ECO:0000318"/>
    <property type="project" value="GO_Central"/>
</dbReference>
<dbReference type="GO" id="GO:0031410">
    <property type="term" value="C:cytoplasmic vesicle"/>
    <property type="evidence" value="ECO:0007669"/>
    <property type="project" value="UniProtKB-ARBA"/>
</dbReference>
<dbReference type="Gene3D" id="1.25.40.60">
    <property type="match status" value="1"/>
</dbReference>
<dbReference type="InParanoid" id="F4NTK4"/>
<comment type="similarity">
    <text evidence="2">Belongs to the STXBP/unc-18/SEC1 family.</text>
</comment>
<protein>
    <recommendedName>
        <fullName evidence="6">Vacuolar protein sorting-associated protein 45</fullName>
    </recommendedName>
</protein>
<evidence type="ECO:0000256" key="1">
    <source>
        <dbReference type="ARBA" id="ARBA00004184"/>
    </source>
</evidence>
<dbReference type="PIRSF" id="PIRSF005715">
    <property type="entry name" value="VPS45_Sec1"/>
    <property type="match status" value="1"/>
</dbReference>
<evidence type="ECO:0000313" key="8">
    <source>
        <dbReference type="EMBL" id="EGF83521.1"/>
    </source>
</evidence>
<dbReference type="InterPro" id="IPR001619">
    <property type="entry name" value="Sec1-like"/>
</dbReference>
<dbReference type="Gene3D" id="3.90.830.10">
    <property type="entry name" value="Syntaxin Binding Protein 1, Chain A, domain 2"/>
    <property type="match status" value="1"/>
</dbReference>
<dbReference type="GeneID" id="18237305"/>
<gene>
    <name evidence="8" type="ORF">BATDEDRAFT_18627</name>
</gene>
<dbReference type="HOGENOM" id="CLU_013933_3_1_1"/>
<dbReference type="Gene3D" id="3.40.50.2060">
    <property type="match status" value="1"/>
</dbReference>
<dbReference type="AlphaFoldDB" id="F4NTK4"/>
<dbReference type="STRING" id="684364.F4NTK4"/>
<evidence type="ECO:0000256" key="5">
    <source>
        <dbReference type="ARBA" id="ARBA00023136"/>
    </source>
</evidence>
<proteinExistence type="inferred from homology"/>
<comment type="subcellular location">
    <subcellularLocation>
        <location evidence="1">Endomembrane system</location>
        <topology evidence="1">Peripheral membrane protein</topology>
    </subcellularLocation>
</comment>
<dbReference type="InterPro" id="IPR043127">
    <property type="entry name" value="Sec-1-like_dom3a"/>
</dbReference>
<dbReference type="InterPro" id="IPR043154">
    <property type="entry name" value="Sec-1-like_dom1"/>
</dbReference>
<dbReference type="Pfam" id="PF00995">
    <property type="entry name" value="Sec1"/>
    <property type="match status" value="1"/>
</dbReference>
<feature type="compositionally biased region" description="Polar residues" evidence="7">
    <location>
        <begin position="571"/>
        <end position="583"/>
    </location>
</feature>
<evidence type="ECO:0000256" key="2">
    <source>
        <dbReference type="ARBA" id="ARBA00009884"/>
    </source>
</evidence>
<sequence>MDVVKAVQGYLTKMTMEVSGMKVLLLDKETMPIISVVVTQSQLLSREIYLIDRIENRTREKMKHLKCVMFLRSSANSVQCLIEELRDPCYGDYYLYFSNSLQKSVIERLAEADTHEVVREVQEYYADFLAISSDFFSLNVTGPDYSLFVENSSSWDPTSLSRTTEGLASILLALKKKPLIRYERNSALARKLAAELTYTIQNEGPLFDFRRPDTPPILLIVDRRNDPITPLLCQWTYQALVHELLGITNGRVDLTDVPDIRPEMREIVLSQEHDPFYSKNMYLNLGDLGANIKNYVDDFQQKHNSTKNIESISDMKKFVEDYPEFRKLSGNVSKHVTLVSELTKRVGRKKLLEASELEQSLACTENHSADLKTLQSIINDGTIEEDVKLRLVMLYALRYEKFPNNALSTLTNLLRNSGVSDKKIMCIPGILQFACSDQRLEDLLSNSDILSRTKNVFKGLKGVENVYTQHTPQIVNTLSDAIKGKLKDQNYPFHEGYTRDKPQDMIVFFIGGSTYAEAREIAKLNAANPGVRIILGGTSIHNSKSFVGEVMDSVNSWSASGKDTDKDSPPFQGTNVQRTARVV</sequence>
<dbReference type="FunFam" id="3.90.830.10:FF:000002">
    <property type="entry name" value="Vacuolar protein sorting-associated protein 45"/>
    <property type="match status" value="1"/>
</dbReference>
<dbReference type="InterPro" id="IPR027482">
    <property type="entry name" value="Sec1-like_dom2"/>
</dbReference>
<evidence type="ECO:0000256" key="4">
    <source>
        <dbReference type="ARBA" id="ARBA00022927"/>
    </source>
</evidence>
<dbReference type="InterPro" id="IPR036045">
    <property type="entry name" value="Sec1-like_sf"/>
</dbReference>